<keyword evidence="4" id="KW-0808">Transferase</keyword>
<dbReference type="GO" id="GO:0010041">
    <property type="term" value="P:response to iron(III) ion"/>
    <property type="evidence" value="ECO:0007669"/>
    <property type="project" value="TreeGrafter"/>
</dbReference>
<feature type="transmembrane region" description="Helical" evidence="8">
    <location>
        <begin position="51"/>
        <end position="70"/>
    </location>
</feature>
<evidence type="ECO:0000256" key="1">
    <source>
        <dbReference type="ARBA" id="ARBA00004651"/>
    </source>
</evidence>
<dbReference type="GO" id="GO:0005886">
    <property type="term" value="C:plasma membrane"/>
    <property type="evidence" value="ECO:0007669"/>
    <property type="project" value="UniProtKB-SubCell"/>
</dbReference>
<dbReference type="GO" id="GO:0016763">
    <property type="term" value="F:pentosyltransferase activity"/>
    <property type="evidence" value="ECO:0007669"/>
    <property type="project" value="TreeGrafter"/>
</dbReference>
<feature type="transmembrane region" description="Helical" evidence="8">
    <location>
        <begin position="241"/>
        <end position="264"/>
    </location>
</feature>
<dbReference type="RefSeq" id="WP_142862308.1">
    <property type="nucleotide sequence ID" value="NZ_VJMF01000024.1"/>
</dbReference>
<keyword evidence="6 8" id="KW-1133">Transmembrane helix</keyword>
<evidence type="ECO:0000256" key="8">
    <source>
        <dbReference type="SAM" id="Phobius"/>
    </source>
</evidence>
<evidence type="ECO:0000256" key="7">
    <source>
        <dbReference type="ARBA" id="ARBA00023136"/>
    </source>
</evidence>
<feature type="transmembrane region" description="Helical" evidence="8">
    <location>
        <begin position="149"/>
        <end position="167"/>
    </location>
</feature>
<reference evidence="9 10" key="1">
    <citation type="submission" date="2019-07" db="EMBL/GenBank/DDBJ databases">
        <title>Ln-dependent methylotrophs.</title>
        <authorList>
            <person name="Tani A."/>
        </authorList>
    </citation>
    <scope>NUCLEOTIDE SEQUENCE [LARGE SCALE GENOMIC DNA]</scope>
    <source>
        <strain evidence="9 10">SM89A</strain>
    </source>
</reference>
<protein>
    <recommendedName>
        <fullName evidence="11">Glycosyltransferase RgtA/B/C/D-like domain-containing protein</fullName>
    </recommendedName>
</protein>
<sequence length="523" mass="55423">MRCETEVALPPQPSPALREREQIPRVIDVSRNVAATLSREAGEGEGGSLGAFRYALIALTLLGAALRLYAAQGDLWLDEIWTLNLLERAHSFGDIFIGLHHDNNHVANSAWLYFIGPNAPVPLMRLAAVAFGTLAIPAAAAASRRYCDAAGLLAAFVFATSYFFVHYGSEARGYAGMTLAVLLAYSLVDAILAEGASRRRLLALAAAIGFGTFSHLTMIEASGALALTALLRFRRCGLGRAVAIGAVAGLASLPALFCFAYGALAPDFQVGAMVPLSPAIFAEGVGGMARATLGFPRGVDDFALLGAAGLLALGLLAVLPAERRVFPAIAVFGLPLLHIAAGLPSQQYPRFHSTAAIGLALLAAEGCAALWRAGARRRRAAAILLGAFAIGGAVQLADFYRFGRGHYADAVRIMAERKEARYAVDFARGETKAVVAYHARKLGVVATAVSLAEWCASPPAFLLVVDLPDSRADHAERRSAGPQDCRTVFLRRGYFPASGLSGFAWTLYERETNPEAEITRSAR</sequence>
<evidence type="ECO:0000313" key="9">
    <source>
        <dbReference type="EMBL" id="TRL36132.1"/>
    </source>
</evidence>
<feature type="transmembrane region" description="Helical" evidence="8">
    <location>
        <begin position="301"/>
        <end position="319"/>
    </location>
</feature>
<feature type="transmembrane region" description="Helical" evidence="8">
    <location>
        <begin position="355"/>
        <end position="374"/>
    </location>
</feature>
<dbReference type="EMBL" id="VJMF01000024">
    <property type="protein sequence ID" value="TRL36132.1"/>
    <property type="molecule type" value="Genomic_DNA"/>
</dbReference>
<gene>
    <name evidence="9" type="ORF">FM996_06355</name>
</gene>
<dbReference type="AlphaFoldDB" id="A0A549T2N9"/>
<evidence type="ECO:0000313" key="10">
    <source>
        <dbReference type="Proteomes" id="UP000316781"/>
    </source>
</evidence>
<dbReference type="PANTHER" id="PTHR33908:SF3">
    <property type="entry name" value="UNDECAPRENYL PHOSPHATE-ALPHA-4-AMINO-4-DEOXY-L-ARABINOSE ARABINOSYL TRANSFERASE"/>
    <property type="match status" value="1"/>
</dbReference>
<keyword evidence="2" id="KW-1003">Cell membrane</keyword>
<dbReference type="PANTHER" id="PTHR33908">
    <property type="entry name" value="MANNOSYLTRANSFERASE YKCB-RELATED"/>
    <property type="match status" value="1"/>
</dbReference>
<name>A0A549T2N9_METSR</name>
<feature type="transmembrane region" description="Helical" evidence="8">
    <location>
        <begin position="270"/>
        <end position="289"/>
    </location>
</feature>
<comment type="caution">
    <text evidence="9">The sequence shown here is derived from an EMBL/GenBank/DDBJ whole genome shotgun (WGS) entry which is preliminary data.</text>
</comment>
<keyword evidence="3" id="KW-0328">Glycosyltransferase</keyword>
<evidence type="ECO:0000256" key="2">
    <source>
        <dbReference type="ARBA" id="ARBA00022475"/>
    </source>
</evidence>
<keyword evidence="7 8" id="KW-0472">Membrane</keyword>
<evidence type="ECO:0000256" key="3">
    <source>
        <dbReference type="ARBA" id="ARBA00022676"/>
    </source>
</evidence>
<feature type="transmembrane region" description="Helical" evidence="8">
    <location>
        <begin position="173"/>
        <end position="192"/>
    </location>
</feature>
<feature type="transmembrane region" description="Helical" evidence="8">
    <location>
        <begin position="380"/>
        <end position="400"/>
    </location>
</feature>
<dbReference type="GO" id="GO:0009103">
    <property type="term" value="P:lipopolysaccharide biosynthetic process"/>
    <property type="evidence" value="ECO:0007669"/>
    <property type="project" value="UniProtKB-ARBA"/>
</dbReference>
<feature type="transmembrane region" description="Helical" evidence="8">
    <location>
        <begin position="123"/>
        <end position="142"/>
    </location>
</feature>
<accession>A0A549T2N9</accession>
<dbReference type="InterPro" id="IPR050297">
    <property type="entry name" value="LipidA_mod_glycosyltrf_83"/>
</dbReference>
<dbReference type="Proteomes" id="UP000316781">
    <property type="component" value="Unassembled WGS sequence"/>
</dbReference>
<evidence type="ECO:0008006" key="11">
    <source>
        <dbReference type="Google" id="ProtNLM"/>
    </source>
</evidence>
<evidence type="ECO:0000256" key="6">
    <source>
        <dbReference type="ARBA" id="ARBA00022989"/>
    </source>
</evidence>
<keyword evidence="5 8" id="KW-0812">Transmembrane</keyword>
<comment type="subcellular location">
    <subcellularLocation>
        <location evidence="1">Cell membrane</location>
        <topology evidence="1">Multi-pass membrane protein</topology>
    </subcellularLocation>
</comment>
<proteinExistence type="predicted"/>
<evidence type="ECO:0000256" key="5">
    <source>
        <dbReference type="ARBA" id="ARBA00022692"/>
    </source>
</evidence>
<feature type="transmembrane region" description="Helical" evidence="8">
    <location>
        <begin position="325"/>
        <end position="343"/>
    </location>
</feature>
<evidence type="ECO:0000256" key="4">
    <source>
        <dbReference type="ARBA" id="ARBA00022679"/>
    </source>
</evidence>
<organism evidence="9 10">
    <name type="scientific">Methylosinus sporium</name>
    <dbReference type="NCBI Taxonomy" id="428"/>
    <lineage>
        <taxon>Bacteria</taxon>
        <taxon>Pseudomonadati</taxon>
        <taxon>Pseudomonadota</taxon>
        <taxon>Alphaproteobacteria</taxon>
        <taxon>Hyphomicrobiales</taxon>
        <taxon>Methylocystaceae</taxon>
        <taxon>Methylosinus</taxon>
    </lineage>
</organism>